<dbReference type="RefSeq" id="WP_138986220.1">
    <property type="nucleotide sequence ID" value="NZ_CP043869.1"/>
</dbReference>
<sequence>MSITIFRSFVIWVMAAIHPAVASSIHWQQPAFLLQSFEEVALGSEDGRAKPIVHKWLRPVKVYVDHQVGDVQLHDRMLNAHIRHLKLISGHNIQRVSSAHLANVRVLFTQEQQLYEMALKYSGKPTAKQTSNAVCLAGVRGKKSGEIVAATIYIPVDRARQRGKLVACIVEELTQVLGLPRDSDKVFPSIFNDHSTDNLLSGLDDLLLRILFDQRIQPGMDRSALRQQVPLIIKDLQSQGMIQTAEQRVRQQSPLYDWLEPLK</sequence>
<reference evidence="2 3" key="1">
    <citation type="journal article" date="2019" name="Biochem. Eng. J.">
        <title>Metabolic engineering of the marine bacteria Neptunomonas concharum for the production of acetoin and meso-2,3-butanediol from acetate.</title>
        <authorList>
            <person name="Li W."/>
            <person name="Pu N."/>
            <person name="Liu C.-X."/>
            <person name="Yuan Q.-P."/>
            <person name="Li Z.-J."/>
        </authorList>
    </citation>
    <scope>NUCLEOTIDE SEQUENCE [LARGE SCALE GENOMIC DNA]</scope>
    <source>
        <strain evidence="2 3">JCM17730</strain>
    </source>
</reference>
<dbReference type="InterPro" id="IPR021323">
    <property type="entry name" value="DUF2927"/>
</dbReference>
<dbReference type="AlphaFoldDB" id="A0A5P1R8B4"/>
<feature type="signal peptide" evidence="1">
    <location>
        <begin position="1"/>
        <end position="22"/>
    </location>
</feature>
<dbReference type="KEGG" id="ncu:F0U83_01670"/>
<gene>
    <name evidence="2" type="ORF">F0U83_01670</name>
</gene>
<accession>A0A5P1R8B4</accession>
<dbReference type="OrthoDB" id="3295600at2"/>
<dbReference type="Proteomes" id="UP000324760">
    <property type="component" value="Chromosome"/>
</dbReference>
<protein>
    <submittedName>
        <fullName evidence="2">DUF2927 domain-containing protein</fullName>
    </submittedName>
</protein>
<evidence type="ECO:0000256" key="1">
    <source>
        <dbReference type="SAM" id="SignalP"/>
    </source>
</evidence>
<feature type="chain" id="PRO_5024942347" evidence="1">
    <location>
        <begin position="23"/>
        <end position="263"/>
    </location>
</feature>
<proteinExistence type="predicted"/>
<dbReference type="Pfam" id="PF11150">
    <property type="entry name" value="DUF2927"/>
    <property type="match status" value="1"/>
</dbReference>
<evidence type="ECO:0000313" key="3">
    <source>
        <dbReference type="Proteomes" id="UP000324760"/>
    </source>
</evidence>
<keyword evidence="1" id="KW-0732">Signal</keyword>
<keyword evidence="3" id="KW-1185">Reference proteome</keyword>
<dbReference type="EMBL" id="CP043869">
    <property type="protein sequence ID" value="QEQ95515.1"/>
    <property type="molecule type" value="Genomic_DNA"/>
</dbReference>
<evidence type="ECO:0000313" key="2">
    <source>
        <dbReference type="EMBL" id="QEQ95515.1"/>
    </source>
</evidence>
<organism evidence="2 3">
    <name type="scientific">Neptunomonas concharum</name>
    <dbReference type="NCBI Taxonomy" id="1031538"/>
    <lineage>
        <taxon>Bacteria</taxon>
        <taxon>Pseudomonadati</taxon>
        <taxon>Pseudomonadota</taxon>
        <taxon>Gammaproteobacteria</taxon>
        <taxon>Oceanospirillales</taxon>
        <taxon>Oceanospirillaceae</taxon>
        <taxon>Neptunomonas</taxon>
    </lineage>
</organism>
<name>A0A5P1R8B4_9GAMM</name>